<name>A0AB37Z2F3_9PSED</name>
<comment type="caution">
    <text evidence="2">The sequence shown here is derived from an EMBL/GenBank/DDBJ whole genome shotgun (WGS) entry which is preliminary data.</text>
</comment>
<protein>
    <recommendedName>
        <fullName evidence="4">Polar amino acid transport system substrate-binding protein</fullName>
    </recommendedName>
</protein>
<sequence length="43" mass="4566">MQQLDQALLALEQDGSIIRMAQRYGSVDPGSGSKNEATSGNDL</sequence>
<dbReference type="Proteomes" id="UP000242418">
    <property type="component" value="Unassembled WGS sequence"/>
</dbReference>
<keyword evidence="3" id="KW-1185">Reference proteome</keyword>
<feature type="region of interest" description="Disordered" evidence="1">
    <location>
        <begin position="23"/>
        <end position="43"/>
    </location>
</feature>
<proteinExistence type="predicted"/>
<evidence type="ECO:0008006" key="4">
    <source>
        <dbReference type="Google" id="ProtNLM"/>
    </source>
</evidence>
<evidence type="ECO:0000313" key="2">
    <source>
        <dbReference type="EMBL" id="SCW29754.1"/>
    </source>
</evidence>
<organism evidence="2 3">
    <name type="scientific">Pseudomonas peli</name>
    <dbReference type="NCBI Taxonomy" id="592361"/>
    <lineage>
        <taxon>Bacteria</taxon>
        <taxon>Pseudomonadati</taxon>
        <taxon>Pseudomonadota</taxon>
        <taxon>Gammaproteobacteria</taxon>
        <taxon>Pseudomonadales</taxon>
        <taxon>Pseudomonadaceae</taxon>
        <taxon>Pseudomonas</taxon>
    </lineage>
</organism>
<dbReference type="AlphaFoldDB" id="A0AB37Z2F3"/>
<dbReference type="EMBL" id="FMTL01000001">
    <property type="protein sequence ID" value="SCW29754.1"/>
    <property type="molecule type" value="Genomic_DNA"/>
</dbReference>
<reference evidence="2 3" key="1">
    <citation type="submission" date="2016-10" db="EMBL/GenBank/DDBJ databases">
        <authorList>
            <person name="Varghese N."/>
            <person name="Submissions S."/>
        </authorList>
    </citation>
    <scope>NUCLEOTIDE SEQUENCE [LARGE SCALE GENOMIC DNA]</scope>
    <source>
        <strain evidence="2 3">DSM 17833</strain>
    </source>
</reference>
<evidence type="ECO:0000313" key="3">
    <source>
        <dbReference type="Proteomes" id="UP000242418"/>
    </source>
</evidence>
<accession>A0AB37Z2F3</accession>
<dbReference type="RefSeq" id="WP_262371888.1">
    <property type="nucleotide sequence ID" value="NZ_JAAQXQ010000001.1"/>
</dbReference>
<feature type="compositionally biased region" description="Polar residues" evidence="1">
    <location>
        <begin position="32"/>
        <end position="43"/>
    </location>
</feature>
<gene>
    <name evidence="2" type="ORF">SAMN05216370_0228</name>
</gene>
<evidence type="ECO:0000256" key="1">
    <source>
        <dbReference type="SAM" id="MobiDB-lite"/>
    </source>
</evidence>